<dbReference type="AlphaFoldDB" id="X1KIX3"/>
<protein>
    <submittedName>
        <fullName evidence="1">Uncharacterized protein</fullName>
    </submittedName>
</protein>
<gene>
    <name evidence="1" type="ORF">S03H2_57532</name>
</gene>
<proteinExistence type="predicted"/>
<feature type="non-terminal residue" evidence="1">
    <location>
        <position position="126"/>
    </location>
</feature>
<dbReference type="EMBL" id="BARU01036881">
    <property type="protein sequence ID" value="GAH82008.1"/>
    <property type="molecule type" value="Genomic_DNA"/>
</dbReference>
<evidence type="ECO:0000313" key="1">
    <source>
        <dbReference type="EMBL" id="GAH82008.1"/>
    </source>
</evidence>
<organism evidence="1">
    <name type="scientific">marine sediment metagenome</name>
    <dbReference type="NCBI Taxonomy" id="412755"/>
    <lineage>
        <taxon>unclassified sequences</taxon>
        <taxon>metagenomes</taxon>
        <taxon>ecological metagenomes</taxon>
    </lineage>
</organism>
<accession>X1KIX3</accession>
<reference evidence="1" key="1">
    <citation type="journal article" date="2014" name="Front. Microbiol.">
        <title>High frequency of phylogenetically diverse reductive dehalogenase-homologous genes in deep subseafloor sedimentary metagenomes.</title>
        <authorList>
            <person name="Kawai M."/>
            <person name="Futagami T."/>
            <person name="Toyoda A."/>
            <person name="Takaki Y."/>
            <person name="Nishi S."/>
            <person name="Hori S."/>
            <person name="Arai W."/>
            <person name="Tsubouchi T."/>
            <person name="Morono Y."/>
            <person name="Uchiyama I."/>
            <person name="Ito T."/>
            <person name="Fujiyama A."/>
            <person name="Inagaki F."/>
            <person name="Takami H."/>
        </authorList>
    </citation>
    <scope>NUCLEOTIDE SEQUENCE</scope>
    <source>
        <strain evidence="1">Expedition CK06-06</strain>
    </source>
</reference>
<comment type="caution">
    <text evidence="1">The sequence shown here is derived from an EMBL/GenBank/DDBJ whole genome shotgun (WGS) entry which is preliminary data.</text>
</comment>
<sequence length="126" mass="14591">MVYNSGRSVPEDIRGVAIQRDGMKICSIEPMYLGREIAEGVYGYITFDSDTEEALLEDEGIEHYFYDFRRSLPGTVKRFVVDEMTRFAREKLGYGTDARQLRRQQQRNAERRALVAINKFAKEIGI</sequence>
<name>X1KIX3_9ZZZZ</name>